<proteinExistence type="predicted"/>
<evidence type="ECO:0000313" key="2">
    <source>
        <dbReference type="EMBL" id="QDL39813.1"/>
    </source>
</evidence>
<dbReference type="OrthoDB" id="192696at2"/>
<evidence type="ECO:0000313" key="3">
    <source>
        <dbReference type="Proteomes" id="UP000316798"/>
    </source>
</evidence>
<dbReference type="AlphaFoldDB" id="A0A515DHB1"/>
<keyword evidence="1" id="KW-0732">Signal</keyword>
<feature type="chain" id="PRO_5021919785" evidence="1">
    <location>
        <begin position="25"/>
        <end position="344"/>
    </location>
</feature>
<dbReference type="Gene3D" id="3.40.50.1820">
    <property type="entry name" value="alpha/beta hydrolase"/>
    <property type="match status" value="1"/>
</dbReference>
<dbReference type="InterPro" id="IPR016986">
    <property type="entry name" value="UCP031982_abhydr"/>
</dbReference>
<evidence type="ECO:0000256" key="1">
    <source>
        <dbReference type="SAM" id="SignalP"/>
    </source>
</evidence>
<keyword evidence="2" id="KW-0378">Hydrolase</keyword>
<dbReference type="RefSeq" id="WP_142821301.1">
    <property type="nucleotide sequence ID" value="NZ_CP035503.1"/>
</dbReference>
<sequence length="344" mass="36389">MSPGPVARYLLICALALLAAAAQASVGWTQIAGSGSDGPITVFYPSSSTAAPVKQGPYTLDVAAQGRPVRGNGRLIVMSHGSGGSPIVHSDLARGLVEAGFVVALPEHRGDNWHDMSMVGPKSWKLRPVEISHAIDAVLHDARFAPLVAGSRVGMFGMSAGGHTALVMAGGRWSPSLLLKHCESDLAQDFQSCVGLASELRGNLFDGIKKTVALAVIRHKLDDNTWYSHDDPRVKAVVAEVPFAADFDMQSLAAPRVPLGLVRAGQDHWLVPRFHIDAVRSACTSCEMVADLPNAGHGSLLSPQPVGLTGLAAQLLGDPPGFDRRQVPAAHAQIVQFFRQHLLP</sequence>
<dbReference type="KEGG" id="rhf:EUB48_14420"/>
<organism evidence="2 3">
    <name type="scientific">Rhodoferax sediminis</name>
    <dbReference type="NCBI Taxonomy" id="2509614"/>
    <lineage>
        <taxon>Bacteria</taxon>
        <taxon>Pseudomonadati</taxon>
        <taxon>Pseudomonadota</taxon>
        <taxon>Betaproteobacteria</taxon>
        <taxon>Burkholderiales</taxon>
        <taxon>Comamonadaceae</taxon>
        <taxon>Rhodoferax</taxon>
    </lineage>
</organism>
<dbReference type="PIRSF" id="PIRSF031982">
    <property type="entry name" value="UCP031982_abhydr"/>
    <property type="match status" value="1"/>
</dbReference>
<dbReference type="Proteomes" id="UP000316798">
    <property type="component" value="Chromosome"/>
</dbReference>
<dbReference type="InterPro" id="IPR029058">
    <property type="entry name" value="AB_hydrolase_fold"/>
</dbReference>
<feature type="signal peptide" evidence="1">
    <location>
        <begin position="1"/>
        <end position="24"/>
    </location>
</feature>
<accession>A0A515DHB1</accession>
<reference evidence="2 3" key="1">
    <citation type="submission" date="2019-01" db="EMBL/GenBank/DDBJ databases">
        <title>Genomic insights into a novel species Rhodoferax sp.</title>
        <authorList>
            <person name="Jin L."/>
        </authorList>
    </citation>
    <scope>NUCLEOTIDE SEQUENCE [LARGE SCALE GENOMIC DNA]</scope>
    <source>
        <strain evidence="2 3">CHu59-6-5</strain>
    </source>
</reference>
<dbReference type="SUPFAM" id="SSF53474">
    <property type="entry name" value="alpha/beta-Hydrolases"/>
    <property type="match status" value="1"/>
</dbReference>
<dbReference type="GO" id="GO:0016787">
    <property type="term" value="F:hydrolase activity"/>
    <property type="evidence" value="ECO:0007669"/>
    <property type="project" value="UniProtKB-KW"/>
</dbReference>
<gene>
    <name evidence="2" type="ORF">EUB48_14420</name>
</gene>
<name>A0A515DHB1_9BURK</name>
<protein>
    <submittedName>
        <fullName evidence="2">Dienelactone hydrolase</fullName>
    </submittedName>
</protein>
<keyword evidence="3" id="KW-1185">Reference proteome</keyword>
<dbReference type="EMBL" id="CP035503">
    <property type="protein sequence ID" value="QDL39813.1"/>
    <property type="molecule type" value="Genomic_DNA"/>
</dbReference>